<keyword evidence="6 7" id="KW-0472">Membrane</keyword>
<evidence type="ECO:0000313" key="10">
    <source>
        <dbReference type="Proteomes" id="UP000310636"/>
    </source>
</evidence>
<feature type="domain" description="ABC transmembrane type-1" evidence="8">
    <location>
        <begin position="75"/>
        <end position="271"/>
    </location>
</feature>
<dbReference type="AlphaFoldDB" id="A0A4S4CA78"/>
<keyword evidence="2 7" id="KW-0813">Transport</keyword>
<evidence type="ECO:0000256" key="6">
    <source>
        <dbReference type="ARBA" id="ARBA00023136"/>
    </source>
</evidence>
<proteinExistence type="inferred from homology"/>
<feature type="transmembrane region" description="Helical" evidence="7">
    <location>
        <begin position="187"/>
        <end position="208"/>
    </location>
</feature>
<feature type="transmembrane region" description="Helical" evidence="7">
    <location>
        <begin position="12"/>
        <end position="32"/>
    </location>
</feature>
<dbReference type="InterPro" id="IPR000515">
    <property type="entry name" value="MetI-like"/>
</dbReference>
<accession>A0A4S4CA78</accession>
<feature type="transmembrane region" description="Helical" evidence="7">
    <location>
        <begin position="259"/>
        <end position="279"/>
    </location>
</feature>
<reference evidence="9 10" key="1">
    <citation type="submission" date="2019-04" db="EMBL/GenBank/DDBJ databases">
        <title>Cohnella sp. nov. isolated from preserved vegetables.</title>
        <authorList>
            <person name="Lin S.-Y."/>
            <person name="Hung M.-H."/>
            <person name="Young C.-C."/>
        </authorList>
    </citation>
    <scope>NUCLEOTIDE SEQUENCE [LARGE SCALE GENOMIC DNA]</scope>
    <source>
        <strain evidence="9 10">CC-MHH1044</strain>
    </source>
</reference>
<evidence type="ECO:0000256" key="5">
    <source>
        <dbReference type="ARBA" id="ARBA00022989"/>
    </source>
</evidence>
<dbReference type="InterPro" id="IPR035906">
    <property type="entry name" value="MetI-like_sf"/>
</dbReference>
<keyword evidence="4 7" id="KW-0812">Transmembrane</keyword>
<dbReference type="PROSITE" id="PS50928">
    <property type="entry name" value="ABC_TM1"/>
    <property type="match status" value="1"/>
</dbReference>
<keyword evidence="5 7" id="KW-1133">Transmembrane helix</keyword>
<dbReference type="SUPFAM" id="SSF161098">
    <property type="entry name" value="MetI-like"/>
    <property type="match status" value="1"/>
</dbReference>
<comment type="subcellular location">
    <subcellularLocation>
        <location evidence="1 7">Cell membrane</location>
        <topology evidence="1 7">Multi-pass membrane protein</topology>
    </subcellularLocation>
</comment>
<dbReference type="PANTHER" id="PTHR43744:SF9">
    <property type="entry name" value="POLYGALACTURONAN_RHAMNOGALACTURONAN TRANSPORT SYSTEM PERMEASE PROTEIN YTCP"/>
    <property type="match status" value="1"/>
</dbReference>
<evidence type="ECO:0000259" key="8">
    <source>
        <dbReference type="PROSITE" id="PS50928"/>
    </source>
</evidence>
<dbReference type="RefSeq" id="WP_136369001.1">
    <property type="nucleotide sequence ID" value="NZ_SSOB01000006.1"/>
</dbReference>
<dbReference type="Gene3D" id="1.10.3720.10">
    <property type="entry name" value="MetI-like"/>
    <property type="match status" value="1"/>
</dbReference>
<dbReference type="CDD" id="cd06261">
    <property type="entry name" value="TM_PBP2"/>
    <property type="match status" value="1"/>
</dbReference>
<dbReference type="EMBL" id="SSOB01000006">
    <property type="protein sequence ID" value="THF82740.1"/>
    <property type="molecule type" value="Genomic_DNA"/>
</dbReference>
<feature type="transmembrane region" description="Helical" evidence="7">
    <location>
        <begin position="70"/>
        <end position="99"/>
    </location>
</feature>
<evidence type="ECO:0000256" key="4">
    <source>
        <dbReference type="ARBA" id="ARBA00022692"/>
    </source>
</evidence>
<evidence type="ECO:0000256" key="2">
    <source>
        <dbReference type="ARBA" id="ARBA00022448"/>
    </source>
</evidence>
<comment type="caution">
    <text evidence="9">The sequence shown here is derived from an EMBL/GenBank/DDBJ whole genome shotgun (WGS) entry which is preliminary data.</text>
</comment>
<dbReference type="PANTHER" id="PTHR43744">
    <property type="entry name" value="ABC TRANSPORTER PERMEASE PROTEIN MG189-RELATED-RELATED"/>
    <property type="match status" value="1"/>
</dbReference>
<dbReference type="Pfam" id="PF00528">
    <property type="entry name" value="BPD_transp_1"/>
    <property type="match status" value="1"/>
</dbReference>
<feature type="transmembrane region" description="Helical" evidence="7">
    <location>
        <begin position="144"/>
        <end position="166"/>
    </location>
</feature>
<dbReference type="OrthoDB" id="9810086at2"/>
<keyword evidence="10" id="KW-1185">Reference proteome</keyword>
<protein>
    <submittedName>
        <fullName evidence="9">Carbohydrate ABC transporter permease</fullName>
    </submittedName>
</protein>
<dbReference type="GO" id="GO:0055085">
    <property type="term" value="P:transmembrane transport"/>
    <property type="evidence" value="ECO:0007669"/>
    <property type="project" value="InterPro"/>
</dbReference>
<gene>
    <name evidence="9" type="ORF">E6C55_06680</name>
</gene>
<evidence type="ECO:0000313" key="9">
    <source>
        <dbReference type="EMBL" id="THF82740.1"/>
    </source>
</evidence>
<evidence type="ECO:0000256" key="7">
    <source>
        <dbReference type="RuleBase" id="RU363032"/>
    </source>
</evidence>
<keyword evidence="3" id="KW-1003">Cell membrane</keyword>
<sequence length="294" mass="32750">MYPKHHIYEKSANTVIVVLLLSLCAITVYPFLYVLAYSFSDGTTSASRIITFLPSHPTFENYKAVFSNDLIVNAFGISVARTLTGTLLHLIVTGLAAYAISKDDLYGKKGLMLYFMVPMFVAGGLIPSYILINKLHLMNSFWVYILPGMFSTFHMIIIATFLRGLPESLEESAKIDGAGDLTIFRKIVVPLSVPVFITIALFVGVAQWNSWFDAFLYMTDTRLHPLQTLLYKIMFEAQAKDFQQMALMSQGKSNVTPEAIKMSTLIVSVVPAVCVYPFLQKYFVKGVTMGAVKA</sequence>
<comment type="similarity">
    <text evidence="7">Belongs to the binding-protein-dependent transport system permease family.</text>
</comment>
<evidence type="ECO:0000256" key="3">
    <source>
        <dbReference type="ARBA" id="ARBA00022475"/>
    </source>
</evidence>
<name>A0A4S4CA78_9BACL</name>
<dbReference type="GO" id="GO:0005886">
    <property type="term" value="C:plasma membrane"/>
    <property type="evidence" value="ECO:0007669"/>
    <property type="project" value="UniProtKB-SubCell"/>
</dbReference>
<dbReference type="Proteomes" id="UP000310636">
    <property type="component" value="Unassembled WGS sequence"/>
</dbReference>
<evidence type="ECO:0000256" key="1">
    <source>
        <dbReference type="ARBA" id="ARBA00004651"/>
    </source>
</evidence>
<organism evidence="9 10">
    <name type="scientific">Cohnella fermenti</name>
    <dbReference type="NCBI Taxonomy" id="2565925"/>
    <lineage>
        <taxon>Bacteria</taxon>
        <taxon>Bacillati</taxon>
        <taxon>Bacillota</taxon>
        <taxon>Bacilli</taxon>
        <taxon>Bacillales</taxon>
        <taxon>Paenibacillaceae</taxon>
        <taxon>Cohnella</taxon>
    </lineage>
</organism>
<feature type="transmembrane region" description="Helical" evidence="7">
    <location>
        <begin position="111"/>
        <end position="132"/>
    </location>
</feature>